<keyword evidence="1" id="KW-0614">Plasmid</keyword>
<geneLocation type="plasmid" evidence="1 2">
    <name>unnamed2</name>
</geneLocation>
<dbReference type="AlphaFoldDB" id="A0AA50CUD9"/>
<accession>A0AA50CUD9</accession>
<sequence>MKTIADVIAELTTAAEEVHTLTESEKLRLLSRAYVTIKEGWELVGEPTRLQEALRRWTLSEPATCRFNSMTTR</sequence>
<keyword evidence="2" id="KW-1185">Reference proteome</keyword>
<proteinExistence type="predicted"/>
<reference evidence="1 2" key="1">
    <citation type="submission" date="2023-08" db="EMBL/GenBank/DDBJ databases">
        <title>Pathogen: clinical or host-associated sample.</title>
        <authorList>
            <person name="Hergert J."/>
            <person name="Casey R."/>
            <person name="Wagner J."/>
            <person name="Young E.L."/>
            <person name="Oakeson K.F."/>
        </authorList>
    </citation>
    <scope>NUCLEOTIDE SEQUENCE [LARGE SCALE GENOMIC DNA]</scope>
    <source>
        <strain evidence="1 2">1760953</strain>
        <plasmid evidence="1 2">unnamed2</plasmid>
    </source>
</reference>
<gene>
    <name evidence="1" type="ORF">Q9313_24800</name>
</gene>
<dbReference type="Proteomes" id="UP001234585">
    <property type="component" value="Plasmid unnamed2"/>
</dbReference>
<name>A0AA50CUD9_9HYPH</name>
<protein>
    <submittedName>
        <fullName evidence="1">Uncharacterized protein</fullName>
    </submittedName>
</protein>
<dbReference type="RefSeq" id="WP_272809085.1">
    <property type="nucleotide sequence ID" value="NZ_CP132304.1"/>
</dbReference>
<dbReference type="EMBL" id="CP132304">
    <property type="protein sequence ID" value="WLS00780.1"/>
    <property type="molecule type" value="Genomic_DNA"/>
</dbReference>
<organism evidence="1 2">
    <name type="scientific">Shinella sumterensis</name>
    <dbReference type="NCBI Taxonomy" id="1967501"/>
    <lineage>
        <taxon>Bacteria</taxon>
        <taxon>Pseudomonadati</taxon>
        <taxon>Pseudomonadota</taxon>
        <taxon>Alphaproteobacteria</taxon>
        <taxon>Hyphomicrobiales</taxon>
        <taxon>Rhizobiaceae</taxon>
        <taxon>Shinella</taxon>
    </lineage>
</organism>
<evidence type="ECO:0000313" key="2">
    <source>
        <dbReference type="Proteomes" id="UP001234585"/>
    </source>
</evidence>
<evidence type="ECO:0000313" key="1">
    <source>
        <dbReference type="EMBL" id="WLS00780.1"/>
    </source>
</evidence>